<evidence type="ECO:0000313" key="2">
    <source>
        <dbReference type="EMBL" id="VAX22812.1"/>
    </source>
</evidence>
<name>A0A3B1C3Y9_9ZZZZ</name>
<feature type="compositionally biased region" description="Basic and acidic residues" evidence="1">
    <location>
        <begin position="27"/>
        <end position="53"/>
    </location>
</feature>
<feature type="non-terminal residue" evidence="2">
    <location>
        <position position="1"/>
    </location>
</feature>
<evidence type="ECO:0000256" key="1">
    <source>
        <dbReference type="SAM" id="MobiDB-lite"/>
    </source>
</evidence>
<proteinExistence type="predicted"/>
<reference evidence="2" key="1">
    <citation type="submission" date="2018-06" db="EMBL/GenBank/DDBJ databases">
        <authorList>
            <person name="Zhirakovskaya E."/>
        </authorList>
    </citation>
    <scope>NUCLEOTIDE SEQUENCE</scope>
</reference>
<feature type="compositionally biased region" description="Basic and acidic residues" evidence="1">
    <location>
        <begin position="1"/>
        <end position="18"/>
    </location>
</feature>
<accession>A0A3B1C3Y9</accession>
<dbReference type="AlphaFoldDB" id="A0A3B1C3Y9"/>
<sequence length="94" mass="9788">GVAGVEAKKPIDTPDQARSEPAPELEPELKPEPELAPKPELEPEPEPELKPELTGDVEEPSGGGGESEPGSPGSPENVMLEEVEAAQEQSGQSP</sequence>
<gene>
    <name evidence="2" type="ORF">MNBD_NITROSPINAE04-89</name>
</gene>
<feature type="region of interest" description="Disordered" evidence="1">
    <location>
        <begin position="1"/>
        <end position="94"/>
    </location>
</feature>
<protein>
    <submittedName>
        <fullName evidence="2">Uncharacterized protein</fullName>
    </submittedName>
</protein>
<organism evidence="2">
    <name type="scientific">hydrothermal vent metagenome</name>
    <dbReference type="NCBI Taxonomy" id="652676"/>
    <lineage>
        <taxon>unclassified sequences</taxon>
        <taxon>metagenomes</taxon>
        <taxon>ecological metagenomes</taxon>
    </lineage>
</organism>
<dbReference type="EMBL" id="UOGA01000230">
    <property type="protein sequence ID" value="VAX22812.1"/>
    <property type="molecule type" value="Genomic_DNA"/>
</dbReference>